<evidence type="ECO:0000259" key="9">
    <source>
        <dbReference type="PROSITE" id="PS50109"/>
    </source>
</evidence>
<feature type="coiled-coil region" evidence="7">
    <location>
        <begin position="515"/>
        <end position="560"/>
    </location>
</feature>
<feature type="transmembrane region" description="Helical" evidence="8">
    <location>
        <begin position="7"/>
        <end position="26"/>
    </location>
</feature>
<evidence type="ECO:0000313" key="11">
    <source>
        <dbReference type="EMBL" id="BDV41856.1"/>
    </source>
</evidence>
<feature type="domain" description="PAS" evidence="10">
    <location>
        <begin position="269"/>
        <end position="339"/>
    </location>
</feature>
<evidence type="ECO:0000259" key="10">
    <source>
        <dbReference type="PROSITE" id="PS50112"/>
    </source>
</evidence>
<dbReference type="SUPFAM" id="SSF55785">
    <property type="entry name" value="PYP-like sensor domain (PAS domain)"/>
    <property type="match status" value="2"/>
</dbReference>
<dbReference type="InterPro" id="IPR004358">
    <property type="entry name" value="Sig_transdc_His_kin-like_C"/>
</dbReference>
<evidence type="ECO:0000313" key="12">
    <source>
        <dbReference type="Proteomes" id="UP001317705"/>
    </source>
</evidence>
<dbReference type="EMBL" id="AP027151">
    <property type="protein sequence ID" value="BDV41856.1"/>
    <property type="molecule type" value="Genomic_DNA"/>
</dbReference>
<accession>A0ABM8EHY6</accession>
<dbReference type="InterPro" id="IPR033425">
    <property type="entry name" value="MASE3"/>
</dbReference>
<dbReference type="Proteomes" id="UP001317705">
    <property type="component" value="Chromosome"/>
</dbReference>
<keyword evidence="3" id="KW-0597">Phosphoprotein</keyword>
<dbReference type="Pfam" id="PF17159">
    <property type="entry name" value="MASE3"/>
    <property type="match status" value="1"/>
</dbReference>
<keyword evidence="12" id="KW-1185">Reference proteome</keyword>
<dbReference type="Gene3D" id="3.30.565.10">
    <property type="entry name" value="Histidine kinase-like ATPase, C-terminal domain"/>
    <property type="match status" value="1"/>
</dbReference>
<dbReference type="InterPro" id="IPR035965">
    <property type="entry name" value="PAS-like_dom_sf"/>
</dbReference>
<dbReference type="PRINTS" id="PR00344">
    <property type="entry name" value="BCTRLSENSOR"/>
</dbReference>
<keyword evidence="6 8" id="KW-0472">Membrane</keyword>
<dbReference type="SMART" id="SM00387">
    <property type="entry name" value="HATPase_c"/>
    <property type="match status" value="1"/>
</dbReference>
<dbReference type="CDD" id="cd00082">
    <property type="entry name" value="HisKA"/>
    <property type="match status" value="1"/>
</dbReference>
<proteinExistence type="predicted"/>
<feature type="domain" description="PAS" evidence="10">
    <location>
        <begin position="386"/>
        <end position="455"/>
    </location>
</feature>
<dbReference type="InterPro" id="IPR036890">
    <property type="entry name" value="HATPase_C_sf"/>
</dbReference>
<dbReference type="RefSeq" id="WP_282001955.1">
    <property type="nucleotide sequence ID" value="NZ_AP027151.1"/>
</dbReference>
<keyword evidence="5 11" id="KW-0418">Kinase</keyword>
<dbReference type="InterPro" id="IPR013767">
    <property type="entry name" value="PAS_fold"/>
</dbReference>
<name>A0ABM8EHY6_9BACT</name>
<dbReference type="Pfam" id="PF02518">
    <property type="entry name" value="HATPase_c"/>
    <property type="match status" value="1"/>
</dbReference>
<dbReference type="Pfam" id="PF00512">
    <property type="entry name" value="HisKA"/>
    <property type="match status" value="1"/>
</dbReference>
<feature type="transmembrane region" description="Helical" evidence="8">
    <location>
        <begin position="65"/>
        <end position="86"/>
    </location>
</feature>
<feature type="transmembrane region" description="Helical" evidence="8">
    <location>
        <begin position="131"/>
        <end position="153"/>
    </location>
</feature>
<dbReference type="PROSITE" id="PS50112">
    <property type="entry name" value="PAS"/>
    <property type="match status" value="2"/>
</dbReference>
<dbReference type="NCBIfam" id="TIGR00229">
    <property type="entry name" value="sensory_box"/>
    <property type="match status" value="2"/>
</dbReference>
<evidence type="ECO:0000256" key="8">
    <source>
        <dbReference type="SAM" id="Phobius"/>
    </source>
</evidence>
<dbReference type="InterPro" id="IPR013656">
    <property type="entry name" value="PAS_4"/>
</dbReference>
<evidence type="ECO:0000256" key="3">
    <source>
        <dbReference type="ARBA" id="ARBA00022553"/>
    </source>
</evidence>
<dbReference type="Gene3D" id="1.10.287.130">
    <property type="match status" value="1"/>
</dbReference>
<evidence type="ECO:0000256" key="4">
    <source>
        <dbReference type="ARBA" id="ARBA00022679"/>
    </source>
</evidence>
<dbReference type="CDD" id="cd00130">
    <property type="entry name" value="PAS"/>
    <property type="match status" value="2"/>
</dbReference>
<dbReference type="InterPro" id="IPR003594">
    <property type="entry name" value="HATPase_dom"/>
</dbReference>
<dbReference type="InterPro" id="IPR003661">
    <property type="entry name" value="HisK_dim/P_dom"/>
</dbReference>
<evidence type="ECO:0000256" key="5">
    <source>
        <dbReference type="ARBA" id="ARBA00022777"/>
    </source>
</evidence>
<keyword evidence="8" id="KW-0812">Transmembrane</keyword>
<feature type="domain" description="Histidine kinase" evidence="9">
    <location>
        <begin position="563"/>
        <end position="773"/>
    </location>
</feature>
<dbReference type="GO" id="GO:0016301">
    <property type="term" value="F:kinase activity"/>
    <property type="evidence" value="ECO:0007669"/>
    <property type="project" value="UniProtKB-KW"/>
</dbReference>
<dbReference type="Gene3D" id="3.30.450.20">
    <property type="entry name" value="PAS domain"/>
    <property type="match status" value="2"/>
</dbReference>
<gene>
    <name evidence="11" type="ORF">GURASL_07790</name>
</gene>
<sequence length="773" mass="86562">MTDAKPAAGTLVPFIAGGGLLAGLYLTSYASFLLFHTLVELFSVLVAGGIFVIAWNSRRFAGNSYFLFIGIAHLCIGVTDLLHALAYKGMGVFPGGGANLPTQLWIAARYLQSVSFVLAPLFVNRRLRPRIVLAAFLAVTGLLFASIFSWGLFPVCYVDGAGVTLFKTWSEYAIALLFLAGLVLLRQRRAAFDRHVLDLLSGALVLLVGTELAFSRYISVYGPSNLVGHLLKAAAVFLIYRGTIETALTRPYDLLFRELKAGERALRESHQRVSSLLESITDAFFSLDREWRFTYLNSEAERLLGKSRAELLDRDLWTIFPETVGSAFDTGYRRAVTANEAVTFEGYYPSLERWFEVHAYPSREGLSVFFQDITARKRADEKLRASEERFATVFRIAPTIMVISSLQDGRYLEVNAAFEQHLGWRREEALGRTYLDLGVWENPADREAIRAVIDREGEVHDREIMVRGKGGESIVGLYSGVTIELNGETCLLSLIRNITARKRAEREVELLNVELESRATALEDMNCELEEANCELEATVEQLETVNHELEAANTELEAFNYSVSHDLRRPLTNINGYSQVILELFGNGLDEQCRQFVANIYDETKRMDHLIGTLLNFSRISRCDIRLVTVDLSDMVWAVAQKLKMKEPERQVTLTIAEGMTAYGDAGLLHVVVDNLLGNAWKYTGKREHALIEFGVTDIDGSRTHFVRDNGAGFAMDQVERIFAPFQRLHHPEDFPGEGIGLATVARIVQRHGGRIWAEGTVDRGATFYFTL</sequence>
<evidence type="ECO:0000256" key="7">
    <source>
        <dbReference type="SAM" id="Coils"/>
    </source>
</evidence>
<evidence type="ECO:0000256" key="1">
    <source>
        <dbReference type="ARBA" id="ARBA00000085"/>
    </source>
</evidence>
<organism evidence="11 12">
    <name type="scientific">Geotalea uraniireducens</name>
    <dbReference type="NCBI Taxonomy" id="351604"/>
    <lineage>
        <taxon>Bacteria</taxon>
        <taxon>Pseudomonadati</taxon>
        <taxon>Thermodesulfobacteriota</taxon>
        <taxon>Desulfuromonadia</taxon>
        <taxon>Geobacterales</taxon>
        <taxon>Geobacteraceae</taxon>
        <taxon>Geotalea</taxon>
    </lineage>
</organism>
<dbReference type="SMART" id="SM00091">
    <property type="entry name" value="PAS"/>
    <property type="match status" value="2"/>
</dbReference>
<feature type="transmembrane region" description="Helical" evidence="8">
    <location>
        <begin position="165"/>
        <end position="185"/>
    </location>
</feature>
<dbReference type="Pfam" id="PF00989">
    <property type="entry name" value="PAS"/>
    <property type="match status" value="1"/>
</dbReference>
<reference evidence="11 12" key="1">
    <citation type="submission" date="2022-12" db="EMBL/GenBank/DDBJ databases">
        <title>Polyphasic characterization of Geotalea uranireducens NIT-SL11 newly isolated from a complex of sewage sludge and microbially reduced graphene oxide.</title>
        <authorList>
            <person name="Xie L."/>
            <person name="Yoshida N."/>
            <person name="Meng L."/>
        </authorList>
    </citation>
    <scope>NUCLEOTIDE SEQUENCE [LARGE SCALE GENOMIC DNA]</scope>
    <source>
        <strain evidence="11 12">NIT-SL11</strain>
    </source>
</reference>
<dbReference type="InterPro" id="IPR050351">
    <property type="entry name" value="BphY/WalK/GraS-like"/>
</dbReference>
<keyword evidence="7" id="KW-0175">Coiled coil</keyword>
<dbReference type="InterPro" id="IPR005467">
    <property type="entry name" value="His_kinase_dom"/>
</dbReference>
<protein>
    <recommendedName>
        <fullName evidence="2">histidine kinase</fullName>
        <ecNumber evidence="2">2.7.13.3</ecNumber>
    </recommendedName>
</protein>
<feature type="transmembrane region" description="Helical" evidence="8">
    <location>
        <begin position="106"/>
        <end position="124"/>
    </location>
</feature>
<feature type="transmembrane region" description="Helical" evidence="8">
    <location>
        <begin position="32"/>
        <end position="53"/>
    </location>
</feature>
<dbReference type="SMART" id="SM00388">
    <property type="entry name" value="HisKA"/>
    <property type="match status" value="1"/>
</dbReference>
<evidence type="ECO:0000256" key="6">
    <source>
        <dbReference type="ARBA" id="ARBA00023136"/>
    </source>
</evidence>
<feature type="transmembrane region" description="Helical" evidence="8">
    <location>
        <begin position="197"/>
        <end position="218"/>
    </location>
</feature>
<dbReference type="PANTHER" id="PTHR42878:SF15">
    <property type="entry name" value="BACTERIOPHYTOCHROME"/>
    <property type="match status" value="1"/>
</dbReference>
<dbReference type="EC" id="2.7.13.3" evidence="2"/>
<dbReference type="SUPFAM" id="SSF47384">
    <property type="entry name" value="Homodimeric domain of signal transducing histidine kinase"/>
    <property type="match status" value="1"/>
</dbReference>
<dbReference type="Pfam" id="PF08448">
    <property type="entry name" value="PAS_4"/>
    <property type="match status" value="1"/>
</dbReference>
<comment type="catalytic activity">
    <reaction evidence="1">
        <text>ATP + protein L-histidine = ADP + protein N-phospho-L-histidine.</text>
        <dbReference type="EC" id="2.7.13.3"/>
    </reaction>
</comment>
<dbReference type="SUPFAM" id="SSF55874">
    <property type="entry name" value="ATPase domain of HSP90 chaperone/DNA topoisomerase II/histidine kinase"/>
    <property type="match status" value="1"/>
</dbReference>
<dbReference type="InterPro" id="IPR000014">
    <property type="entry name" value="PAS"/>
</dbReference>
<dbReference type="PANTHER" id="PTHR42878">
    <property type="entry name" value="TWO-COMPONENT HISTIDINE KINASE"/>
    <property type="match status" value="1"/>
</dbReference>
<keyword evidence="4" id="KW-0808">Transferase</keyword>
<dbReference type="InterPro" id="IPR036097">
    <property type="entry name" value="HisK_dim/P_sf"/>
</dbReference>
<dbReference type="PROSITE" id="PS50109">
    <property type="entry name" value="HIS_KIN"/>
    <property type="match status" value="1"/>
</dbReference>
<evidence type="ECO:0000256" key="2">
    <source>
        <dbReference type="ARBA" id="ARBA00012438"/>
    </source>
</evidence>
<keyword evidence="8" id="KW-1133">Transmembrane helix</keyword>